<evidence type="ECO:0000256" key="3">
    <source>
        <dbReference type="ARBA" id="ARBA00023052"/>
    </source>
</evidence>
<keyword evidence="3" id="KW-0786">Thiamine pyrophosphate</keyword>
<accession>A0AAV9CC45</accession>
<dbReference type="GO" id="GO:0006086">
    <property type="term" value="P:pyruvate decarboxylation to acetyl-CoA"/>
    <property type="evidence" value="ECO:0007669"/>
    <property type="project" value="TreeGrafter"/>
</dbReference>
<proteinExistence type="predicted"/>
<reference evidence="5" key="2">
    <citation type="submission" date="2023-06" db="EMBL/GenBank/DDBJ databases">
        <authorList>
            <person name="Ma L."/>
            <person name="Liu K.-W."/>
            <person name="Li Z."/>
            <person name="Hsiao Y.-Y."/>
            <person name="Qi Y."/>
            <person name="Fu T."/>
            <person name="Tang G."/>
            <person name="Zhang D."/>
            <person name="Sun W.-H."/>
            <person name="Liu D.-K."/>
            <person name="Li Y."/>
            <person name="Chen G.-Z."/>
            <person name="Liu X.-D."/>
            <person name="Liao X.-Y."/>
            <person name="Jiang Y.-T."/>
            <person name="Yu X."/>
            <person name="Hao Y."/>
            <person name="Huang J."/>
            <person name="Zhao X.-W."/>
            <person name="Ke S."/>
            <person name="Chen Y.-Y."/>
            <person name="Wu W.-L."/>
            <person name="Hsu J.-L."/>
            <person name="Lin Y.-F."/>
            <person name="Huang M.-D."/>
            <person name="Li C.-Y."/>
            <person name="Huang L."/>
            <person name="Wang Z.-W."/>
            <person name="Zhao X."/>
            <person name="Zhong W.-Y."/>
            <person name="Peng D.-H."/>
            <person name="Ahmad S."/>
            <person name="Lan S."/>
            <person name="Zhang J.-S."/>
            <person name="Tsai W.-C."/>
            <person name="Van De Peer Y."/>
            <person name="Liu Z.-J."/>
        </authorList>
    </citation>
    <scope>NUCLEOTIDE SEQUENCE</scope>
    <source>
        <strain evidence="5">CP</strain>
        <tissue evidence="5">Leaves</tissue>
    </source>
</reference>
<protein>
    <recommendedName>
        <fullName evidence="4">Dehydrogenase E1 component domain-containing protein</fullName>
    </recommendedName>
</protein>
<comment type="caution">
    <text evidence="5">The sequence shown here is derived from an EMBL/GenBank/DDBJ whole genome shotgun (WGS) entry which is preliminary data.</text>
</comment>
<sequence length="95" mass="10780">MEGCEEPGVDGMDALAPKQACKFGKEYAVKNGPIDLQGKLYERFASSLFLRWTLNRYHGHSMSDPGRSYRTRDEISGVRQDIEKEVRKEVDEAIA</sequence>
<dbReference type="SUPFAM" id="SSF52518">
    <property type="entry name" value="Thiamin diphosphate-binding fold (THDP-binding)"/>
    <property type="match status" value="1"/>
</dbReference>
<dbReference type="PANTHER" id="PTHR11516">
    <property type="entry name" value="PYRUVATE DEHYDROGENASE E1 COMPONENT, ALPHA SUBUNIT BACTERIAL AND ORGANELLAR"/>
    <property type="match status" value="1"/>
</dbReference>
<dbReference type="InterPro" id="IPR050642">
    <property type="entry name" value="PDH_E1_Alpha_Subunit"/>
</dbReference>
<name>A0AAV9CC45_ACOCL</name>
<dbReference type="EMBL" id="JAUJYO010000020">
    <property type="protein sequence ID" value="KAK1286633.1"/>
    <property type="molecule type" value="Genomic_DNA"/>
</dbReference>
<keyword evidence="2" id="KW-0560">Oxidoreductase</keyword>
<evidence type="ECO:0000259" key="4">
    <source>
        <dbReference type="Pfam" id="PF00676"/>
    </source>
</evidence>
<dbReference type="Gene3D" id="3.40.50.970">
    <property type="match status" value="1"/>
</dbReference>
<comment type="cofactor">
    <cofactor evidence="1">
        <name>thiamine diphosphate</name>
        <dbReference type="ChEBI" id="CHEBI:58937"/>
    </cofactor>
</comment>
<evidence type="ECO:0000256" key="1">
    <source>
        <dbReference type="ARBA" id="ARBA00001964"/>
    </source>
</evidence>
<feature type="domain" description="Dehydrogenase E1 component" evidence="4">
    <location>
        <begin position="9"/>
        <end position="80"/>
    </location>
</feature>
<keyword evidence="6" id="KW-1185">Reference proteome</keyword>
<dbReference type="GO" id="GO:0004739">
    <property type="term" value="F:pyruvate dehydrogenase (acetyl-transferring) activity"/>
    <property type="evidence" value="ECO:0007669"/>
    <property type="project" value="TreeGrafter"/>
</dbReference>
<reference evidence="5" key="1">
    <citation type="journal article" date="2023" name="Nat. Commun.">
        <title>Diploid and tetraploid genomes of Acorus and the evolution of monocots.</title>
        <authorList>
            <person name="Ma L."/>
            <person name="Liu K.W."/>
            <person name="Li Z."/>
            <person name="Hsiao Y.Y."/>
            <person name="Qi Y."/>
            <person name="Fu T."/>
            <person name="Tang G.D."/>
            <person name="Zhang D."/>
            <person name="Sun W.H."/>
            <person name="Liu D.K."/>
            <person name="Li Y."/>
            <person name="Chen G.Z."/>
            <person name="Liu X.D."/>
            <person name="Liao X.Y."/>
            <person name="Jiang Y.T."/>
            <person name="Yu X."/>
            <person name="Hao Y."/>
            <person name="Huang J."/>
            <person name="Zhao X.W."/>
            <person name="Ke S."/>
            <person name="Chen Y.Y."/>
            <person name="Wu W.L."/>
            <person name="Hsu J.L."/>
            <person name="Lin Y.F."/>
            <person name="Huang M.D."/>
            <person name="Li C.Y."/>
            <person name="Huang L."/>
            <person name="Wang Z.W."/>
            <person name="Zhao X."/>
            <person name="Zhong W.Y."/>
            <person name="Peng D.H."/>
            <person name="Ahmad S."/>
            <person name="Lan S."/>
            <person name="Zhang J.S."/>
            <person name="Tsai W.C."/>
            <person name="Van de Peer Y."/>
            <person name="Liu Z.J."/>
        </authorList>
    </citation>
    <scope>NUCLEOTIDE SEQUENCE</scope>
    <source>
        <strain evidence="5">CP</strain>
    </source>
</reference>
<dbReference type="Pfam" id="PF00676">
    <property type="entry name" value="E1_dh"/>
    <property type="match status" value="1"/>
</dbReference>
<organism evidence="5 6">
    <name type="scientific">Acorus calamus</name>
    <name type="common">Sweet flag</name>
    <dbReference type="NCBI Taxonomy" id="4465"/>
    <lineage>
        <taxon>Eukaryota</taxon>
        <taxon>Viridiplantae</taxon>
        <taxon>Streptophyta</taxon>
        <taxon>Embryophyta</taxon>
        <taxon>Tracheophyta</taxon>
        <taxon>Spermatophyta</taxon>
        <taxon>Magnoliopsida</taxon>
        <taxon>Liliopsida</taxon>
        <taxon>Acoraceae</taxon>
        <taxon>Acorus</taxon>
    </lineage>
</organism>
<dbReference type="AlphaFoldDB" id="A0AAV9CC45"/>
<evidence type="ECO:0000313" key="5">
    <source>
        <dbReference type="EMBL" id="KAK1286633.1"/>
    </source>
</evidence>
<dbReference type="Proteomes" id="UP001180020">
    <property type="component" value="Unassembled WGS sequence"/>
</dbReference>
<dbReference type="InterPro" id="IPR029061">
    <property type="entry name" value="THDP-binding"/>
</dbReference>
<dbReference type="InterPro" id="IPR001017">
    <property type="entry name" value="DH_E1"/>
</dbReference>
<dbReference type="PANTHER" id="PTHR11516:SF60">
    <property type="entry name" value="PYRUVATE DEHYDROGENASE E1 COMPONENT SUBUNIT ALPHA"/>
    <property type="match status" value="1"/>
</dbReference>
<evidence type="ECO:0000256" key="2">
    <source>
        <dbReference type="ARBA" id="ARBA00023002"/>
    </source>
</evidence>
<evidence type="ECO:0000313" key="6">
    <source>
        <dbReference type="Proteomes" id="UP001180020"/>
    </source>
</evidence>
<gene>
    <name evidence="5" type="ORF">QJS10_CPB20g00307</name>
</gene>